<sequence length="144" mass="16700">MVNMNIEQNNSAKQHDGKSAKNNQTSDNGINIELIGENNQKHQNNKRMQYLPRIHPIPANQTLLIPIIVLYKLIQPFKRGFYCDDDSIRYPFLDSTIPSNLLFTYSILIPTITVSNFKKFQKIYLTKFFSQTRSVLMNFSSIVN</sequence>
<dbReference type="GO" id="GO:0046839">
    <property type="term" value="P:phospholipid dephosphorylation"/>
    <property type="evidence" value="ECO:0007669"/>
    <property type="project" value="TreeGrafter"/>
</dbReference>
<dbReference type="GO" id="GO:0008195">
    <property type="term" value="F:phosphatidate phosphatase activity"/>
    <property type="evidence" value="ECO:0007669"/>
    <property type="project" value="TreeGrafter"/>
</dbReference>
<evidence type="ECO:0000313" key="3">
    <source>
        <dbReference type="Proteomes" id="UP000194236"/>
    </source>
</evidence>
<dbReference type="PANTHER" id="PTHR10165:SF103">
    <property type="entry name" value="PHOSPHOLIPID PHOSPHATASE HOMOLOG 1.2 HOMOLOG"/>
    <property type="match status" value="1"/>
</dbReference>
<keyword evidence="3" id="KW-1185">Reference proteome</keyword>
<dbReference type="GO" id="GO:0005886">
    <property type="term" value="C:plasma membrane"/>
    <property type="evidence" value="ECO:0007669"/>
    <property type="project" value="TreeGrafter"/>
</dbReference>
<evidence type="ECO:0000256" key="1">
    <source>
        <dbReference type="SAM" id="MobiDB-lite"/>
    </source>
</evidence>
<protein>
    <submittedName>
        <fullName evidence="2">Phosphatidate phosphatase-like protein</fullName>
    </submittedName>
</protein>
<feature type="region of interest" description="Disordered" evidence="1">
    <location>
        <begin position="1"/>
        <end position="29"/>
    </location>
</feature>
<dbReference type="GO" id="GO:0007165">
    <property type="term" value="P:signal transduction"/>
    <property type="evidence" value="ECO:0007669"/>
    <property type="project" value="TreeGrafter"/>
</dbReference>
<dbReference type="PANTHER" id="PTHR10165">
    <property type="entry name" value="LIPID PHOSPHATE PHOSPHATASE"/>
    <property type="match status" value="1"/>
</dbReference>
<comment type="caution">
    <text evidence="2">The sequence shown here is derived from an EMBL/GenBank/DDBJ whole genome shotgun (WGS) entry which is preliminary data.</text>
</comment>
<feature type="compositionally biased region" description="Polar residues" evidence="1">
    <location>
        <begin position="1"/>
        <end position="12"/>
    </location>
</feature>
<evidence type="ECO:0000313" key="2">
    <source>
        <dbReference type="EMBL" id="OTF72688.1"/>
    </source>
</evidence>
<dbReference type="EMBL" id="MUJZ01055071">
    <property type="protein sequence ID" value="OTF72688.1"/>
    <property type="molecule type" value="Genomic_DNA"/>
</dbReference>
<organism evidence="2 3">
    <name type="scientific">Euroglyphus maynei</name>
    <name type="common">Mayne's house dust mite</name>
    <dbReference type="NCBI Taxonomy" id="6958"/>
    <lineage>
        <taxon>Eukaryota</taxon>
        <taxon>Metazoa</taxon>
        <taxon>Ecdysozoa</taxon>
        <taxon>Arthropoda</taxon>
        <taxon>Chelicerata</taxon>
        <taxon>Arachnida</taxon>
        <taxon>Acari</taxon>
        <taxon>Acariformes</taxon>
        <taxon>Sarcoptiformes</taxon>
        <taxon>Astigmata</taxon>
        <taxon>Psoroptidia</taxon>
        <taxon>Analgoidea</taxon>
        <taxon>Pyroglyphidae</taxon>
        <taxon>Pyroglyphinae</taxon>
        <taxon>Euroglyphus</taxon>
    </lineage>
</organism>
<dbReference type="AlphaFoldDB" id="A0A1Y3AXZ9"/>
<dbReference type="OrthoDB" id="8907274at2759"/>
<dbReference type="InterPro" id="IPR043216">
    <property type="entry name" value="PAP-like"/>
</dbReference>
<gene>
    <name evidence="2" type="ORF">BLA29_008718</name>
</gene>
<proteinExistence type="predicted"/>
<dbReference type="Proteomes" id="UP000194236">
    <property type="component" value="Unassembled WGS sequence"/>
</dbReference>
<reference evidence="2 3" key="1">
    <citation type="submission" date="2017-03" db="EMBL/GenBank/DDBJ databases">
        <title>Genome Survey of Euroglyphus maynei.</title>
        <authorList>
            <person name="Arlian L.G."/>
            <person name="Morgan M.S."/>
            <person name="Rider S.D."/>
        </authorList>
    </citation>
    <scope>NUCLEOTIDE SEQUENCE [LARGE SCALE GENOMIC DNA]</scope>
    <source>
        <strain evidence="2">Arlian Lab</strain>
        <tissue evidence="2">Whole body</tissue>
    </source>
</reference>
<dbReference type="GO" id="GO:0006644">
    <property type="term" value="P:phospholipid metabolic process"/>
    <property type="evidence" value="ECO:0007669"/>
    <property type="project" value="InterPro"/>
</dbReference>
<name>A0A1Y3AXZ9_EURMA</name>
<accession>A0A1Y3AXZ9</accession>